<name>A0A914CVP6_9BILA</name>
<organism evidence="2 3">
    <name type="scientific">Acrobeloides nanus</name>
    <dbReference type="NCBI Taxonomy" id="290746"/>
    <lineage>
        <taxon>Eukaryota</taxon>
        <taxon>Metazoa</taxon>
        <taxon>Ecdysozoa</taxon>
        <taxon>Nematoda</taxon>
        <taxon>Chromadorea</taxon>
        <taxon>Rhabditida</taxon>
        <taxon>Tylenchina</taxon>
        <taxon>Cephalobomorpha</taxon>
        <taxon>Cephaloboidea</taxon>
        <taxon>Cephalobidae</taxon>
        <taxon>Acrobeloides</taxon>
    </lineage>
</organism>
<sequence>NPKEDSFKQKIQARRRGISSSTDDDENQENVVSNNNNDVSVLSPIERVKQMPMSKPLNSNASSKNPSDDEDWK</sequence>
<reference evidence="3" key="1">
    <citation type="submission" date="2022-11" db="UniProtKB">
        <authorList>
            <consortium name="WormBaseParasite"/>
        </authorList>
    </citation>
    <scope>IDENTIFICATION</scope>
</reference>
<feature type="compositionally biased region" description="Polar residues" evidence="1">
    <location>
        <begin position="56"/>
        <end position="65"/>
    </location>
</feature>
<dbReference type="Proteomes" id="UP000887540">
    <property type="component" value="Unplaced"/>
</dbReference>
<proteinExistence type="predicted"/>
<feature type="region of interest" description="Disordered" evidence="1">
    <location>
        <begin position="1"/>
        <end position="73"/>
    </location>
</feature>
<accession>A0A914CVP6</accession>
<feature type="compositionally biased region" description="Low complexity" evidence="1">
    <location>
        <begin position="29"/>
        <end position="41"/>
    </location>
</feature>
<protein>
    <submittedName>
        <fullName evidence="3">Uncharacterized protein</fullName>
    </submittedName>
</protein>
<keyword evidence="2" id="KW-1185">Reference proteome</keyword>
<evidence type="ECO:0000313" key="2">
    <source>
        <dbReference type="Proteomes" id="UP000887540"/>
    </source>
</evidence>
<evidence type="ECO:0000313" key="3">
    <source>
        <dbReference type="WBParaSite" id="ACRNAN_scaffold15248.g15848.t1"/>
    </source>
</evidence>
<dbReference type="AlphaFoldDB" id="A0A914CVP6"/>
<evidence type="ECO:0000256" key="1">
    <source>
        <dbReference type="SAM" id="MobiDB-lite"/>
    </source>
</evidence>
<dbReference type="WBParaSite" id="ACRNAN_scaffold15248.g15848.t1">
    <property type="protein sequence ID" value="ACRNAN_scaffold15248.g15848.t1"/>
    <property type="gene ID" value="ACRNAN_scaffold15248.g15848"/>
</dbReference>